<proteinExistence type="predicted"/>
<protein>
    <submittedName>
        <fullName evidence="1">Endodeoxyribonuclease</fullName>
    </submittedName>
</protein>
<sequence length="117" mass="13989">MIPMPLLTLNQYIEIERGNRFGGAAEKKRTTTIATEYTLLAMRKGVRFDWGKPLRFDWFWYDRRTDPDNIAFQHKFVFDGMMAAGFLTNDNWDNIVELRDRFFIDKVNPRVEVYEID</sequence>
<keyword evidence="2" id="KW-1185">Reference proteome</keyword>
<dbReference type="SUPFAM" id="SSF103084">
    <property type="entry name" value="Holliday junction resolvase RusA"/>
    <property type="match status" value="1"/>
</dbReference>
<dbReference type="EMBL" id="JBHTOK010000063">
    <property type="protein sequence ID" value="MFD1441221.1"/>
    <property type="molecule type" value="Genomic_DNA"/>
</dbReference>
<evidence type="ECO:0000313" key="1">
    <source>
        <dbReference type="EMBL" id="MFD1441221.1"/>
    </source>
</evidence>
<dbReference type="Gene3D" id="3.30.1330.70">
    <property type="entry name" value="Holliday junction resolvase RusA"/>
    <property type="match status" value="1"/>
</dbReference>
<dbReference type="RefSeq" id="WP_191988008.1">
    <property type="nucleotide sequence ID" value="NZ_JBHTOK010000063.1"/>
</dbReference>
<accession>A0ABW4CUX3</accession>
<dbReference type="Proteomes" id="UP001597212">
    <property type="component" value="Unassembled WGS sequence"/>
</dbReference>
<organism evidence="1 2">
    <name type="scientific">Lacticaseibacillus hegangensis</name>
    <dbReference type="NCBI Taxonomy" id="2486010"/>
    <lineage>
        <taxon>Bacteria</taxon>
        <taxon>Bacillati</taxon>
        <taxon>Bacillota</taxon>
        <taxon>Bacilli</taxon>
        <taxon>Lactobacillales</taxon>
        <taxon>Lactobacillaceae</taxon>
        <taxon>Lacticaseibacillus</taxon>
    </lineage>
</organism>
<dbReference type="InterPro" id="IPR036614">
    <property type="entry name" value="RusA-like_sf"/>
</dbReference>
<comment type="caution">
    <text evidence="1">The sequence shown here is derived from an EMBL/GenBank/DDBJ whole genome shotgun (WGS) entry which is preliminary data.</text>
</comment>
<evidence type="ECO:0000313" key="2">
    <source>
        <dbReference type="Proteomes" id="UP001597212"/>
    </source>
</evidence>
<gene>
    <name evidence="1" type="ORF">ACFQ5K_07530</name>
</gene>
<reference evidence="2" key="1">
    <citation type="journal article" date="2019" name="Int. J. Syst. Evol. Microbiol.">
        <title>The Global Catalogue of Microorganisms (GCM) 10K type strain sequencing project: providing services to taxonomists for standard genome sequencing and annotation.</title>
        <authorList>
            <consortium name="The Broad Institute Genomics Platform"/>
            <consortium name="The Broad Institute Genome Sequencing Center for Infectious Disease"/>
            <person name="Wu L."/>
            <person name="Ma J."/>
        </authorList>
    </citation>
    <scope>NUCLEOTIDE SEQUENCE [LARGE SCALE GENOMIC DNA]</scope>
    <source>
        <strain evidence="2">CCM 8912</strain>
    </source>
</reference>
<name>A0ABW4CUX3_9LACO</name>